<gene>
    <name evidence="7 9" type="primary">pgl</name>
    <name evidence="9" type="ORF">ACIKP9_01225</name>
</gene>
<dbReference type="InterPro" id="IPR006148">
    <property type="entry name" value="Glc/Gal-6P_isomerase"/>
</dbReference>
<comment type="caution">
    <text evidence="9">The sequence shown here is derived from an EMBL/GenBank/DDBJ whole genome shotgun (WGS) entry which is preliminary data.</text>
</comment>
<dbReference type="GO" id="GO:0017057">
    <property type="term" value="F:6-phosphogluconolactonase activity"/>
    <property type="evidence" value="ECO:0007669"/>
    <property type="project" value="UniProtKB-EC"/>
</dbReference>
<feature type="domain" description="Glucosamine/galactosamine-6-phosphate isomerase" evidence="8">
    <location>
        <begin position="23"/>
        <end position="225"/>
    </location>
</feature>
<evidence type="ECO:0000256" key="7">
    <source>
        <dbReference type="RuleBase" id="RU365095"/>
    </source>
</evidence>
<dbReference type="RefSeq" id="WP_400878217.1">
    <property type="nucleotide sequence ID" value="NZ_JBIWXY010000001.1"/>
</dbReference>
<comment type="catalytic activity">
    <reaction evidence="1 7">
        <text>6-phospho-D-glucono-1,5-lactone + H2O = 6-phospho-D-gluconate + H(+)</text>
        <dbReference type="Rhea" id="RHEA:12556"/>
        <dbReference type="ChEBI" id="CHEBI:15377"/>
        <dbReference type="ChEBI" id="CHEBI:15378"/>
        <dbReference type="ChEBI" id="CHEBI:57955"/>
        <dbReference type="ChEBI" id="CHEBI:58759"/>
        <dbReference type="EC" id="3.1.1.31"/>
    </reaction>
</comment>
<keyword evidence="10" id="KW-1185">Reference proteome</keyword>
<sequence>MQNTTQSLVINGQVSRWQVYTAQEALNSSAVEHIEAAARNAIAGHGKFSIVLAGGSTPKSIYQLLPQIETDWSKWHVFYGDDRCLPPEHEERNSLMAHDAWLKHVAIPSSQTHNIPAERGPVEAAQAYSQTLGDLGNFDLVLLGLGEDGHTASLFPGHTWDDAQAAVPVFGAPKPPPERVSISAARLSQAHEVIFFVTGAGKQEAVDNWRRGEPIPASLIKPKNGVDVYIFGVNL</sequence>
<evidence type="ECO:0000259" key="8">
    <source>
        <dbReference type="Pfam" id="PF01182"/>
    </source>
</evidence>
<keyword evidence="7 9" id="KW-0378">Hydrolase</keyword>
<evidence type="ECO:0000256" key="2">
    <source>
        <dbReference type="ARBA" id="ARBA00002681"/>
    </source>
</evidence>
<comment type="function">
    <text evidence="2 7">Hydrolysis of 6-phosphogluconolactone to 6-phosphogluconate.</text>
</comment>
<dbReference type="EC" id="3.1.1.31" evidence="5 7"/>
<dbReference type="EMBL" id="JBIWXY010000001">
    <property type="protein sequence ID" value="MFJ5444843.1"/>
    <property type="molecule type" value="Genomic_DNA"/>
</dbReference>
<evidence type="ECO:0000256" key="6">
    <source>
        <dbReference type="ARBA" id="ARBA00020337"/>
    </source>
</evidence>
<dbReference type="Proteomes" id="UP001617669">
    <property type="component" value="Unassembled WGS sequence"/>
</dbReference>
<evidence type="ECO:0000256" key="3">
    <source>
        <dbReference type="ARBA" id="ARBA00004961"/>
    </source>
</evidence>
<dbReference type="PANTHER" id="PTHR11054">
    <property type="entry name" value="6-PHOSPHOGLUCONOLACTONASE"/>
    <property type="match status" value="1"/>
</dbReference>
<evidence type="ECO:0000313" key="9">
    <source>
        <dbReference type="EMBL" id="MFJ5444843.1"/>
    </source>
</evidence>
<evidence type="ECO:0000313" key="10">
    <source>
        <dbReference type="Proteomes" id="UP001617669"/>
    </source>
</evidence>
<organism evidence="9 10">
    <name type="scientific">Methylobacillus methanolivorans</name>
    <dbReference type="NCBI Taxonomy" id="1848927"/>
    <lineage>
        <taxon>Bacteria</taxon>
        <taxon>Pseudomonadati</taxon>
        <taxon>Pseudomonadota</taxon>
        <taxon>Betaproteobacteria</taxon>
        <taxon>Nitrosomonadales</taxon>
        <taxon>Methylophilaceae</taxon>
        <taxon>Methylobacillus</taxon>
    </lineage>
</organism>
<dbReference type="InterPro" id="IPR005900">
    <property type="entry name" value="6-phosphogluconolactonase_DevB"/>
</dbReference>
<comment type="similarity">
    <text evidence="4 7">Belongs to the glucosamine/galactosamine-6-phosphate isomerase family. 6-phosphogluconolactonase subfamily.</text>
</comment>
<dbReference type="InterPro" id="IPR037171">
    <property type="entry name" value="NagB/RpiA_transferase-like"/>
</dbReference>
<evidence type="ECO:0000256" key="4">
    <source>
        <dbReference type="ARBA" id="ARBA00010662"/>
    </source>
</evidence>
<evidence type="ECO:0000256" key="5">
    <source>
        <dbReference type="ARBA" id="ARBA00013198"/>
    </source>
</evidence>
<comment type="pathway">
    <text evidence="3 7">Carbohydrate degradation; pentose phosphate pathway; D-ribulose 5-phosphate from D-glucose 6-phosphate (oxidative stage): step 2/3.</text>
</comment>
<dbReference type="InterPro" id="IPR039104">
    <property type="entry name" value="6PGL"/>
</dbReference>
<name>A0ABW8GIP5_9PROT</name>
<accession>A0ABW8GIP5</accession>
<proteinExistence type="inferred from homology"/>
<evidence type="ECO:0000256" key="1">
    <source>
        <dbReference type="ARBA" id="ARBA00000832"/>
    </source>
</evidence>
<dbReference type="SUPFAM" id="SSF100950">
    <property type="entry name" value="NagB/RpiA/CoA transferase-like"/>
    <property type="match status" value="1"/>
</dbReference>
<dbReference type="Pfam" id="PF01182">
    <property type="entry name" value="Glucosamine_iso"/>
    <property type="match status" value="1"/>
</dbReference>
<dbReference type="CDD" id="cd01400">
    <property type="entry name" value="6PGL"/>
    <property type="match status" value="1"/>
</dbReference>
<dbReference type="Gene3D" id="3.40.50.1360">
    <property type="match status" value="1"/>
</dbReference>
<reference evidence="9 10" key="1">
    <citation type="submission" date="2024-11" db="EMBL/GenBank/DDBJ databases">
        <authorList>
            <person name="Kaparullina E.N."/>
            <person name="Delegan Y.A."/>
            <person name="Doronina N.V."/>
        </authorList>
    </citation>
    <scope>NUCLEOTIDE SEQUENCE [LARGE SCALE GENOMIC DNA]</scope>
    <source>
        <strain evidence="9 10">7sh_L</strain>
    </source>
</reference>
<protein>
    <recommendedName>
        <fullName evidence="6 7">6-phosphogluconolactonase</fullName>
        <shortName evidence="7">6PGL</shortName>
        <ecNumber evidence="5 7">3.1.1.31</ecNumber>
    </recommendedName>
</protein>
<dbReference type="PANTHER" id="PTHR11054:SF0">
    <property type="entry name" value="6-PHOSPHOGLUCONOLACTONASE"/>
    <property type="match status" value="1"/>
</dbReference>
<dbReference type="NCBIfam" id="TIGR01198">
    <property type="entry name" value="pgl"/>
    <property type="match status" value="1"/>
</dbReference>